<gene>
    <name evidence="2" type="ORF">HOLleu_01268</name>
</gene>
<feature type="compositionally biased region" description="Basic residues" evidence="1">
    <location>
        <begin position="72"/>
        <end position="82"/>
    </location>
</feature>
<comment type="caution">
    <text evidence="2">The sequence shown here is derived from an EMBL/GenBank/DDBJ whole genome shotgun (WGS) entry which is preliminary data.</text>
</comment>
<accession>A0A9Q1CNT4</accession>
<evidence type="ECO:0000313" key="2">
    <source>
        <dbReference type="EMBL" id="KAJ8048802.1"/>
    </source>
</evidence>
<evidence type="ECO:0000313" key="3">
    <source>
        <dbReference type="Proteomes" id="UP001152320"/>
    </source>
</evidence>
<proteinExistence type="predicted"/>
<dbReference type="AlphaFoldDB" id="A0A9Q1CNT4"/>
<keyword evidence="3" id="KW-1185">Reference proteome</keyword>
<reference evidence="2" key="1">
    <citation type="submission" date="2021-10" db="EMBL/GenBank/DDBJ databases">
        <title>Tropical sea cucumber genome reveals ecological adaptation and Cuvierian tubules defense mechanism.</title>
        <authorList>
            <person name="Chen T."/>
        </authorList>
    </citation>
    <scope>NUCLEOTIDE SEQUENCE</scope>
    <source>
        <strain evidence="2">Nanhai2018</strain>
        <tissue evidence="2">Muscle</tissue>
    </source>
</reference>
<feature type="region of interest" description="Disordered" evidence="1">
    <location>
        <begin position="49"/>
        <end position="106"/>
    </location>
</feature>
<dbReference type="EMBL" id="JAIZAY010000001">
    <property type="protein sequence ID" value="KAJ8048802.1"/>
    <property type="molecule type" value="Genomic_DNA"/>
</dbReference>
<dbReference type="Proteomes" id="UP001152320">
    <property type="component" value="Chromosome 1"/>
</dbReference>
<evidence type="ECO:0000256" key="1">
    <source>
        <dbReference type="SAM" id="MobiDB-lite"/>
    </source>
</evidence>
<protein>
    <submittedName>
        <fullName evidence="2">Uncharacterized protein</fullName>
    </submittedName>
</protein>
<feature type="compositionally biased region" description="Pro residues" evidence="1">
    <location>
        <begin position="91"/>
        <end position="106"/>
    </location>
</feature>
<name>A0A9Q1CNT4_HOLLE</name>
<sequence>MASKFVDAEEALAYFHTLRLVEGNDATEPTELESRLRLDRELAAMEMLDDRVRPEPVISPPGEHVEATAARNPKRRRGRPRKQAAVVEAQGPPPPMSEGPATPPPLLTEVQVDEYNARVEARAVELANFSKIKKPPEAHHLRRLQI</sequence>
<organism evidence="2 3">
    <name type="scientific">Holothuria leucospilota</name>
    <name type="common">Black long sea cucumber</name>
    <name type="synonym">Mertensiothuria leucospilota</name>
    <dbReference type="NCBI Taxonomy" id="206669"/>
    <lineage>
        <taxon>Eukaryota</taxon>
        <taxon>Metazoa</taxon>
        <taxon>Echinodermata</taxon>
        <taxon>Eleutherozoa</taxon>
        <taxon>Echinozoa</taxon>
        <taxon>Holothuroidea</taxon>
        <taxon>Aspidochirotacea</taxon>
        <taxon>Aspidochirotida</taxon>
        <taxon>Holothuriidae</taxon>
        <taxon>Holothuria</taxon>
    </lineage>
</organism>